<keyword evidence="3" id="KW-1185">Reference proteome</keyword>
<dbReference type="EMBL" id="PGTO01000018">
    <property type="protein sequence ID" value="RAU20695.1"/>
    <property type="molecule type" value="Genomic_DNA"/>
</dbReference>
<protein>
    <submittedName>
        <fullName evidence="2">ATP-binding protein</fullName>
    </submittedName>
</protein>
<dbReference type="InterPro" id="IPR036890">
    <property type="entry name" value="HATPase_C_sf"/>
</dbReference>
<dbReference type="OrthoDB" id="7359845at2"/>
<gene>
    <name evidence="2" type="ORF">CU669_17295</name>
</gene>
<organism evidence="2 3">
    <name type="scientific">Paramagnetospirillum kuznetsovii</name>
    <dbReference type="NCBI Taxonomy" id="2053833"/>
    <lineage>
        <taxon>Bacteria</taxon>
        <taxon>Pseudomonadati</taxon>
        <taxon>Pseudomonadota</taxon>
        <taxon>Alphaproteobacteria</taxon>
        <taxon>Rhodospirillales</taxon>
        <taxon>Magnetospirillaceae</taxon>
        <taxon>Paramagnetospirillum</taxon>
    </lineage>
</organism>
<dbReference type="Gene3D" id="3.30.565.10">
    <property type="entry name" value="Histidine kinase-like ATPase, C-terminal domain"/>
    <property type="match status" value="1"/>
</dbReference>
<reference evidence="2 3" key="1">
    <citation type="submission" date="2017-11" db="EMBL/GenBank/DDBJ databases">
        <title>Draft genome sequence of magnetotactic bacterium Magnetospirillum kuznetsovii LBB-42.</title>
        <authorList>
            <person name="Grouzdev D.S."/>
            <person name="Rysina M.S."/>
            <person name="Baslerov R.V."/>
            <person name="Koziaeva V."/>
        </authorList>
    </citation>
    <scope>NUCLEOTIDE SEQUENCE [LARGE SCALE GENOMIC DNA]</scope>
    <source>
        <strain evidence="2 3">LBB-42</strain>
    </source>
</reference>
<name>A0A364NUV9_9PROT</name>
<dbReference type="SUPFAM" id="SSF55874">
    <property type="entry name" value="ATPase domain of HSP90 chaperone/DNA topoisomerase II/histidine kinase"/>
    <property type="match status" value="1"/>
</dbReference>
<dbReference type="GO" id="GO:0005524">
    <property type="term" value="F:ATP binding"/>
    <property type="evidence" value="ECO:0007669"/>
    <property type="project" value="UniProtKB-KW"/>
</dbReference>
<proteinExistence type="predicted"/>
<dbReference type="InterPro" id="IPR003594">
    <property type="entry name" value="HATPase_dom"/>
</dbReference>
<feature type="domain" description="Histidine kinase/HSP90-like ATPase" evidence="1">
    <location>
        <begin position="120"/>
        <end position="255"/>
    </location>
</feature>
<comment type="caution">
    <text evidence="2">The sequence shown here is derived from an EMBL/GenBank/DDBJ whole genome shotgun (WGS) entry which is preliminary data.</text>
</comment>
<dbReference type="CDD" id="cd16936">
    <property type="entry name" value="HATPase_RsbW-like"/>
    <property type="match status" value="1"/>
</dbReference>
<evidence type="ECO:0000313" key="3">
    <source>
        <dbReference type="Proteomes" id="UP000251075"/>
    </source>
</evidence>
<dbReference type="RefSeq" id="WP_112146849.1">
    <property type="nucleotide sequence ID" value="NZ_PGTO01000018.1"/>
</dbReference>
<dbReference type="Proteomes" id="UP000251075">
    <property type="component" value="Unassembled WGS sequence"/>
</dbReference>
<keyword evidence="2" id="KW-0547">Nucleotide-binding</keyword>
<dbReference type="AlphaFoldDB" id="A0A364NUV9"/>
<evidence type="ECO:0000313" key="2">
    <source>
        <dbReference type="EMBL" id="RAU20695.1"/>
    </source>
</evidence>
<accession>A0A364NUV9</accession>
<dbReference type="Pfam" id="PF13581">
    <property type="entry name" value="HATPase_c_2"/>
    <property type="match status" value="1"/>
</dbReference>
<keyword evidence="2" id="KW-0067">ATP-binding</keyword>
<evidence type="ECO:0000259" key="1">
    <source>
        <dbReference type="Pfam" id="PF13581"/>
    </source>
</evidence>
<sequence>MIHSAPPPSEVFSICRPVRPLGLAVDGPVSEDLADQCAALGLLIGTPDAVHADERLLSGIASDDSIRRGIGGDFSGFVELGDEGLLGVGLRCFETVRSGGLAISLKTRSAYALPTLDIVCDALRDCMGLAPGERADLIGICLGEAISNAVMHGNLEVPAHLRVNSEGFQRFRQIMHERLNDPVLACRRVEINILPRGHDFIAVMVSDQGAGFNFAEHLNHTVDSEAKSGRGLGLISRICASLLAEDGGRTLTMTFAR</sequence>